<name>A0ABR1CL29_NECAM</name>
<reference evidence="1 2" key="1">
    <citation type="submission" date="2023-08" db="EMBL/GenBank/DDBJ databases">
        <title>A Necator americanus chromosomal reference genome.</title>
        <authorList>
            <person name="Ilik V."/>
            <person name="Petrzelkova K.J."/>
            <person name="Pardy F."/>
            <person name="Fuh T."/>
            <person name="Niatou-Singa F.S."/>
            <person name="Gouil Q."/>
            <person name="Baker L."/>
            <person name="Ritchie M.E."/>
            <person name="Jex A.R."/>
            <person name="Gazzola D."/>
            <person name="Li H."/>
            <person name="Toshio Fujiwara R."/>
            <person name="Zhan B."/>
            <person name="Aroian R.V."/>
            <person name="Pafco B."/>
            <person name="Schwarz E.M."/>
        </authorList>
    </citation>
    <scope>NUCLEOTIDE SEQUENCE [LARGE SCALE GENOMIC DNA]</scope>
    <source>
        <strain evidence="1 2">Aroian</strain>
        <tissue evidence="1">Whole animal</tissue>
    </source>
</reference>
<dbReference type="Proteomes" id="UP001303046">
    <property type="component" value="Unassembled WGS sequence"/>
</dbReference>
<evidence type="ECO:0000313" key="2">
    <source>
        <dbReference type="Proteomes" id="UP001303046"/>
    </source>
</evidence>
<proteinExistence type="predicted"/>
<protein>
    <submittedName>
        <fullName evidence="1">Uncharacterized protein</fullName>
    </submittedName>
</protein>
<keyword evidence="2" id="KW-1185">Reference proteome</keyword>
<comment type="caution">
    <text evidence="1">The sequence shown here is derived from an EMBL/GenBank/DDBJ whole genome shotgun (WGS) entry which is preliminary data.</text>
</comment>
<sequence length="77" mass="8821">MSAADELKFEKEVDQIEAELGDDYLVRLLQCLTSSSPEANRGLLELHSELFLIVFEKSQIRPHHAIIESRQISHELC</sequence>
<gene>
    <name evidence="1" type="primary">Necator_chrII.g7954</name>
    <name evidence="1" type="ORF">RB195_020160</name>
</gene>
<dbReference type="EMBL" id="JAVFWL010000002">
    <property type="protein sequence ID" value="KAK6737891.1"/>
    <property type="molecule type" value="Genomic_DNA"/>
</dbReference>
<evidence type="ECO:0000313" key="1">
    <source>
        <dbReference type="EMBL" id="KAK6737891.1"/>
    </source>
</evidence>
<organism evidence="1 2">
    <name type="scientific">Necator americanus</name>
    <name type="common">Human hookworm</name>
    <dbReference type="NCBI Taxonomy" id="51031"/>
    <lineage>
        <taxon>Eukaryota</taxon>
        <taxon>Metazoa</taxon>
        <taxon>Ecdysozoa</taxon>
        <taxon>Nematoda</taxon>
        <taxon>Chromadorea</taxon>
        <taxon>Rhabditida</taxon>
        <taxon>Rhabditina</taxon>
        <taxon>Rhabditomorpha</taxon>
        <taxon>Strongyloidea</taxon>
        <taxon>Ancylostomatidae</taxon>
        <taxon>Bunostominae</taxon>
        <taxon>Necator</taxon>
    </lineage>
</organism>
<accession>A0ABR1CL29</accession>